<accession>A0AA47I8G1</accession>
<reference evidence="1" key="1">
    <citation type="submission" date="2021-11" db="EMBL/GenBank/DDBJ databases">
        <title>Clostridia strains as spoilage organisms.</title>
        <authorList>
            <person name="Wambui J."/>
            <person name="Stevens M.J.A."/>
            <person name="Stephan R."/>
        </authorList>
    </citation>
    <scope>NUCLEOTIDE SEQUENCE</scope>
    <source>
        <strain evidence="1">CF009</strain>
    </source>
</reference>
<protein>
    <submittedName>
        <fullName evidence="1">DUF1847 domain-containing protein</fullName>
    </submittedName>
</protein>
<dbReference type="Proteomes" id="UP001164733">
    <property type="component" value="Chromosome"/>
</dbReference>
<evidence type="ECO:0000313" key="2">
    <source>
        <dbReference type="Proteomes" id="UP001164733"/>
    </source>
</evidence>
<dbReference type="RefSeq" id="WP_216121184.1">
    <property type="nucleotide sequence ID" value="NZ_CP086239.1"/>
</dbReference>
<dbReference type="InterPro" id="IPR014997">
    <property type="entry name" value="DUF1847"/>
</dbReference>
<proteinExistence type="predicted"/>
<evidence type="ECO:0000313" key="1">
    <source>
        <dbReference type="EMBL" id="WAG62045.1"/>
    </source>
</evidence>
<gene>
    <name evidence="1" type="ORF">LL038_07320</name>
</gene>
<dbReference type="EMBL" id="CP086239">
    <property type="protein sequence ID" value="WAG62045.1"/>
    <property type="molecule type" value="Genomic_DNA"/>
</dbReference>
<sequence length="210" mass="23205">MSDNCLTCTDCAVTNCASKDKEYPEFCLTTSLSDIELDAVVDLYINNPENKKIAQAAAEVEGEFYCTITRVQEIIEFAKKIGAKKIGIATCVGLINESRIFSKILKKNGFKVYGVACKVGAVEKKKINIGDEYIKKTGESMCNPIMQAKLLDKAQTDLNVVVGLCVGHDSLFYKYTNILTTTLITKDRVLGHNPAVALYTSNSYYKKLLE</sequence>
<organism evidence="1 2">
    <name type="scientific">Clostridium estertheticum</name>
    <dbReference type="NCBI Taxonomy" id="238834"/>
    <lineage>
        <taxon>Bacteria</taxon>
        <taxon>Bacillati</taxon>
        <taxon>Bacillota</taxon>
        <taxon>Clostridia</taxon>
        <taxon>Eubacteriales</taxon>
        <taxon>Clostridiaceae</taxon>
        <taxon>Clostridium</taxon>
    </lineage>
</organism>
<name>A0AA47I8G1_9CLOT</name>
<dbReference type="Pfam" id="PF08901">
    <property type="entry name" value="DUF1847"/>
    <property type="match status" value="1"/>
</dbReference>
<dbReference type="AlphaFoldDB" id="A0AA47I8G1"/>